<name>A0ABX2AZF0_9BACT</name>
<dbReference type="GeneID" id="82158524"/>
<evidence type="ECO:0000256" key="1">
    <source>
        <dbReference type="SAM" id="SignalP"/>
    </source>
</evidence>
<sequence length="133" mass="14850">MKRILMLLVVVVSVLSHARGQNTIDNRMNMFSNECIGASTFTSVIERNPATHKVKKVVKVLKTSSYNAASFVGVFRSEAGSGTFSETEDGNKVTMLLTIEKNDCTRIYMLTYDKRKTSVSDGSVTTIVKYRKR</sequence>
<keyword evidence="1" id="KW-0732">Signal</keyword>
<feature type="chain" id="PRO_5046600543" evidence="1">
    <location>
        <begin position="19"/>
        <end position="133"/>
    </location>
</feature>
<reference evidence="2 3" key="1">
    <citation type="submission" date="2020-05" db="EMBL/GenBank/DDBJ databases">
        <title>Distinct polysaccharide utilization as determinants for interspecies competition between intestinal Prevotella spp.</title>
        <authorList>
            <person name="Galvez E.J.C."/>
            <person name="Iljazovic A."/>
            <person name="Strowig T."/>
        </authorList>
    </citation>
    <scope>NUCLEOTIDE SEQUENCE [LARGE SCALE GENOMIC DNA]</scope>
    <source>
        <strain evidence="2 3">PROD</strain>
    </source>
</reference>
<feature type="signal peptide" evidence="1">
    <location>
        <begin position="1"/>
        <end position="18"/>
    </location>
</feature>
<dbReference type="Proteomes" id="UP001193734">
    <property type="component" value="Unassembled WGS sequence"/>
</dbReference>
<dbReference type="EMBL" id="JABKKE010000025">
    <property type="protein sequence ID" value="NPE15065.1"/>
    <property type="molecule type" value="Genomic_DNA"/>
</dbReference>
<gene>
    <name evidence="2" type="ORF">HPS55_12180</name>
</gene>
<comment type="caution">
    <text evidence="2">The sequence shown here is derived from an EMBL/GenBank/DDBJ whole genome shotgun (WGS) entry which is preliminary data.</text>
</comment>
<proteinExistence type="predicted"/>
<dbReference type="RefSeq" id="WP_172174492.1">
    <property type="nucleotide sequence ID" value="NZ_CASGIA010000027.1"/>
</dbReference>
<keyword evidence="3" id="KW-1185">Reference proteome</keyword>
<evidence type="ECO:0000313" key="2">
    <source>
        <dbReference type="EMBL" id="NPE15065.1"/>
    </source>
</evidence>
<accession>A0ABX2AZF0</accession>
<organism evidence="2 3">
    <name type="scientific">Xylanibacter rodentium</name>
    <dbReference type="NCBI Taxonomy" id="2736289"/>
    <lineage>
        <taxon>Bacteria</taxon>
        <taxon>Pseudomonadati</taxon>
        <taxon>Bacteroidota</taxon>
        <taxon>Bacteroidia</taxon>
        <taxon>Bacteroidales</taxon>
        <taxon>Prevotellaceae</taxon>
        <taxon>Xylanibacter</taxon>
    </lineage>
</organism>
<evidence type="ECO:0000313" key="3">
    <source>
        <dbReference type="Proteomes" id="UP001193734"/>
    </source>
</evidence>
<protein>
    <submittedName>
        <fullName evidence="2">DUF5024 domain-containing protein</fullName>
    </submittedName>
</protein>